<name>A0A1Y2LIU8_EPING</name>
<proteinExistence type="predicted"/>
<evidence type="ECO:0000313" key="1">
    <source>
        <dbReference type="EMBL" id="OSS43914.1"/>
    </source>
</evidence>
<organism evidence="1 2">
    <name type="scientific">Epicoccum nigrum</name>
    <name type="common">Soil fungus</name>
    <name type="synonym">Epicoccum purpurascens</name>
    <dbReference type="NCBI Taxonomy" id="105696"/>
    <lineage>
        <taxon>Eukaryota</taxon>
        <taxon>Fungi</taxon>
        <taxon>Dikarya</taxon>
        <taxon>Ascomycota</taxon>
        <taxon>Pezizomycotina</taxon>
        <taxon>Dothideomycetes</taxon>
        <taxon>Pleosporomycetidae</taxon>
        <taxon>Pleosporales</taxon>
        <taxon>Pleosporineae</taxon>
        <taxon>Didymellaceae</taxon>
        <taxon>Epicoccum</taxon>
    </lineage>
</organism>
<evidence type="ECO:0000313" key="2">
    <source>
        <dbReference type="Proteomes" id="UP000193240"/>
    </source>
</evidence>
<sequence length="345" mass="39694">MPTKRCSEEIDAVEEFPSPHPATNKRFKINRATRSELPGELYNCIYECCLALEAESSHYIIHRSSDDKLNLDSGSASNFSSSFWSLTQVNREICGDFKSWLLDTHRVETPLATLDEYVDVFHPVDEQSGTYTGWIKPIPPLLCGIPLPTRGMDISEAMKHRRFDSTCFVDLEKQHDLDPMCNTLCALHHEKAWQGYCAQTFNIQSISLTPYQNGVWDGMHKVPCRVSKPGVDHDALLKIKCGPSFTLDGQQRTPEQQMRCFAHWFYYEAEPDLCQSVKVLVSVPGYKTMWTVLEPGYCYATWERFGDEREAVFRTHWKVKSKVTLEDSKEVKAVMDRGWYTESYE</sequence>
<dbReference type="InParanoid" id="A0A1Y2LIU8"/>
<dbReference type="EMBL" id="KZ107860">
    <property type="protein sequence ID" value="OSS43914.1"/>
    <property type="molecule type" value="Genomic_DNA"/>
</dbReference>
<keyword evidence="2" id="KW-1185">Reference proteome</keyword>
<dbReference type="Proteomes" id="UP000193240">
    <property type="component" value="Unassembled WGS sequence"/>
</dbReference>
<dbReference type="AlphaFoldDB" id="A0A1Y2LIU8"/>
<protein>
    <submittedName>
        <fullName evidence="1">Uncharacterized protein</fullName>
    </submittedName>
</protein>
<gene>
    <name evidence="1" type="ORF">B5807_11402</name>
</gene>
<accession>A0A1Y2LIU8</accession>
<reference evidence="1 2" key="1">
    <citation type="journal article" date="2017" name="Genome Announc.">
        <title>Genome sequence of the saprophytic ascomycete Epicoccum nigrum ICMP 19927 strain isolated from New Zealand.</title>
        <authorList>
            <person name="Fokin M."/>
            <person name="Fleetwood D."/>
            <person name="Weir B.S."/>
            <person name="Villas-Boas S.G."/>
        </authorList>
    </citation>
    <scope>NUCLEOTIDE SEQUENCE [LARGE SCALE GENOMIC DNA]</scope>
    <source>
        <strain evidence="1 2">ICMP 19927</strain>
    </source>
</reference>